<dbReference type="Gene3D" id="2.120.10.80">
    <property type="entry name" value="Kelch-type beta propeller"/>
    <property type="match status" value="1"/>
</dbReference>
<evidence type="ECO:0000313" key="2">
    <source>
        <dbReference type="Proteomes" id="UP000242875"/>
    </source>
</evidence>
<evidence type="ECO:0000313" key="1">
    <source>
        <dbReference type="EMBL" id="OZJ01490.1"/>
    </source>
</evidence>
<reference evidence="1 2" key="1">
    <citation type="journal article" date="2017" name="Mycologia">
        <title>Bifiguratus adelaidae, gen. et sp. nov., a new member of Mucoromycotina in endophytic and soil-dwelling habitats.</title>
        <authorList>
            <person name="Torres-Cruz T.J."/>
            <person name="Billingsley Tobias T.L."/>
            <person name="Almatruk M."/>
            <person name="Hesse C."/>
            <person name="Kuske C.R."/>
            <person name="Desiro A."/>
            <person name="Benucci G.M."/>
            <person name="Bonito G."/>
            <person name="Stajich J.E."/>
            <person name="Dunlap C."/>
            <person name="Arnold A.E."/>
            <person name="Porras-Alfaro A."/>
        </authorList>
    </citation>
    <scope>NUCLEOTIDE SEQUENCE [LARGE SCALE GENOMIC DNA]</scope>
    <source>
        <strain evidence="1 2">AZ0501</strain>
    </source>
</reference>
<proteinExistence type="predicted"/>
<sequence>MVVGGVTDTYTGSNTTIYHNDLARIDGTVWVTDQHGPSKCSGGKSAARGYLFGDTIYYLGGDIFTPLGPSHYARRTDGDGDTDDKETAAVLTRNTTGSVQTMASMADIQVWNTTSTSWSNFTVGGDSIIVHGGLAGNDSASTLNDTAILDLVSCTWSQPNVSRTVVPTSGHSAIMHGDQMLVMFGSDDDANPTSSFQILNTTSWQW</sequence>
<dbReference type="SUPFAM" id="SSF117281">
    <property type="entry name" value="Kelch motif"/>
    <property type="match status" value="1"/>
</dbReference>
<accession>A0A261XT04</accession>
<name>A0A261XT04_9FUNG</name>
<keyword evidence="2" id="KW-1185">Reference proteome</keyword>
<dbReference type="OrthoDB" id="2363417at2759"/>
<organism evidence="1 2">
    <name type="scientific">Bifiguratus adelaidae</name>
    <dbReference type="NCBI Taxonomy" id="1938954"/>
    <lineage>
        <taxon>Eukaryota</taxon>
        <taxon>Fungi</taxon>
        <taxon>Fungi incertae sedis</taxon>
        <taxon>Mucoromycota</taxon>
        <taxon>Mucoromycotina</taxon>
        <taxon>Endogonomycetes</taxon>
        <taxon>Endogonales</taxon>
        <taxon>Endogonales incertae sedis</taxon>
        <taxon>Bifiguratus</taxon>
    </lineage>
</organism>
<dbReference type="Proteomes" id="UP000242875">
    <property type="component" value="Unassembled WGS sequence"/>
</dbReference>
<dbReference type="EMBL" id="MVBO01000334">
    <property type="protein sequence ID" value="OZJ01490.1"/>
    <property type="molecule type" value="Genomic_DNA"/>
</dbReference>
<dbReference type="AlphaFoldDB" id="A0A261XT04"/>
<protein>
    <submittedName>
        <fullName evidence="1">Uncharacterized protein</fullName>
    </submittedName>
</protein>
<gene>
    <name evidence="1" type="ORF">BZG36_05589</name>
</gene>
<comment type="caution">
    <text evidence="1">The sequence shown here is derived from an EMBL/GenBank/DDBJ whole genome shotgun (WGS) entry which is preliminary data.</text>
</comment>
<dbReference type="InterPro" id="IPR015915">
    <property type="entry name" value="Kelch-typ_b-propeller"/>
</dbReference>